<dbReference type="SMART" id="SM00389">
    <property type="entry name" value="HOX"/>
    <property type="match status" value="1"/>
</dbReference>
<sequence length="306" mass="33796">MMREMVSIQHSLASRRPSPAIQLQQTMSKSTRMHISREQHATLERISQGNLRPDREQRVQVADQLGLDLTTVTNWFYARRGHMSQSRKLSLLPTSASASSSSSSLSKDASSPRKPLSRRQSTSNIPPSQPRTIYSHQLKTHKLLTRSMSTPAVLPISQPQTPPNIPRYSLLDYMPDTPPDSRSPDSPRMHLLRRHKTVGHGRKLEWACEKARGILSPSILGCDIQIEDSFSSHSSEEDSSAGLLSPVSSLDPDVMVVDSAEAHSSRPWGKTSIPMIVVSPAIESTVHSQDEADVAAALMGMRNLKA</sequence>
<feature type="compositionally biased region" description="Low complexity" evidence="3">
    <location>
        <begin position="89"/>
        <end position="109"/>
    </location>
</feature>
<name>A0A165XPP0_9AGAM</name>
<evidence type="ECO:0000256" key="1">
    <source>
        <dbReference type="PROSITE-ProRule" id="PRU00108"/>
    </source>
</evidence>
<feature type="compositionally biased region" description="Polar residues" evidence="3">
    <location>
        <begin position="118"/>
        <end position="134"/>
    </location>
</feature>
<gene>
    <name evidence="5" type="ORF">SISSUDRAFT_1133171</name>
</gene>
<protein>
    <recommendedName>
        <fullName evidence="4">Homeobox domain-containing protein</fullName>
    </recommendedName>
</protein>
<dbReference type="Gene3D" id="1.10.10.60">
    <property type="entry name" value="Homeodomain-like"/>
    <property type="match status" value="1"/>
</dbReference>
<keyword evidence="1 2" id="KW-0371">Homeobox</keyword>
<evidence type="ECO:0000259" key="4">
    <source>
        <dbReference type="PROSITE" id="PS50071"/>
    </source>
</evidence>
<dbReference type="AlphaFoldDB" id="A0A165XPP0"/>
<feature type="DNA-binding region" description="Homeobox" evidence="1">
    <location>
        <begin position="28"/>
        <end position="87"/>
    </location>
</feature>
<dbReference type="InterPro" id="IPR009057">
    <property type="entry name" value="Homeodomain-like_sf"/>
</dbReference>
<dbReference type="Proteomes" id="UP000076798">
    <property type="component" value="Unassembled WGS sequence"/>
</dbReference>
<reference evidence="5 6" key="1">
    <citation type="journal article" date="2016" name="Mol. Biol. Evol.">
        <title>Comparative Genomics of Early-Diverging Mushroom-Forming Fungi Provides Insights into the Origins of Lignocellulose Decay Capabilities.</title>
        <authorList>
            <person name="Nagy L.G."/>
            <person name="Riley R."/>
            <person name="Tritt A."/>
            <person name="Adam C."/>
            <person name="Daum C."/>
            <person name="Floudas D."/>
            <person name="Sun H."/>
            <person name="Yadav J.S."/>
            <person name="Pangilinan J."/>
            <person name="Larsson K.H."/>
            <person name="Matsuura K."/>
            <person name="Barry K."/>
            <person name="Labutti K."/>
            <person name="Kuo R."/>
            <person name="Ohm R.A."/>
            <person name="Bhattacharya S.S."/>
            <person name="Shirouzu T."/>
            <person name="Yoshinaga Y."/>
            <person name="Martin F.M."/>
            <person name="Grigoriev I.V."/>
            <person name="Hibbett D.S."/>
        </authorList>
    </citation>
    <scope>NUCLEOTIDE SEQUENCE [LARGE SCALE GENOMIC DNA]</scope>
    <source>
        <strain evidence="5 6">HHB10207 ss-3</strain>
    </source>
</reference>
<dbReference type="PROSITE" id="PS50071">
    <property type="entry name" value="HOMEOBOX_2"/>
    <property type="match status" value="1"/>
</dbReference>
<dbReference type="SUPFAM" id="SSF46689">
    <property type="entry name" value="Homeodomain-like"/>
    <property type="match status" value="1"/>
</dbReference>
<keyword evidence="1 2" id="KW-0238">DNA-binding</keyword>
<proteinExistence type="predicted"/>
<dbReference type="CDD" id="cd00086">
    <property type="entry name" value="homeodomain"/>
    <property type="match status" value="1"/>
</dbReference>
<accession>A0A165XPP0</accession>
<feature type="region of interest" description="Disordered" evidence="3">
    <location>
        <begin position="152"/>
        <end position="188"/>
    </location>
</feature>
<feature type="region of interest" description="Disordered" evidence="3">
    <location>
        <begin position="86"/>
        <end position="134"/>
    </location>
</feature>
<evidence type="ECO:0000313" key="5">
    <source>
        <dbReference type="EMBL" id="KZT32414.1"/>
    </source>
</evidence>
<dbReference type="EMBL" id="KV428337">
    <property type="protein sequence ID" value="KZT32414.1"/>
    <property type="molecule type" value="Genomic_DNA"/>
</dbReference>
<dbReference type="STRING" id="1314776.A0A165XPP0"/>
<feature type="region of interest" description="Disordered" evidence="3">
    <location>
        <begin position="1"/>
        <end position="20"/>
    </location>
</feature>
<keyword evidence="1 2" id="KW-0539">Nucleus</keyword>
<dbReference type="GO" id="GO:0003677">
    <property type="term" value="F:DNA binding"/>
    <property type="evidence" value="ECO:0007669"/>
    <property type="project" value="UniProtKB-UniRule"/>
</dbReference>
<evidence type="ECO:0000256" key="2">
    <source>
        <dbReference type="RuleBase" id="RU000682"/>
    </source>
</evidence>
<comment type="subcellular location">
    <subcellularLocation>
        <location evidence="1 2">Nucleus</location>
    </subcellularLocation>
</comment>
<dbReference type="GO" id="GO:0005634">
    <property type="term" value="C:nucleus"/>
    <property type="evidence" value="ECO:0007669"/>
    <property type="project" value="UniProtKB-SubCell"/>
</dbReference>
<organism evidence="5 6">
    <name type="scientific">Sistotremastrum suecicum HHB10207 ss-3</name>
    <dbReference type="NCBI Taxonomy" id="1314776"/>
    <lineage>
        <taxon>Eukaryota</taxon>
        <taxon>Fungi</taxon>
        <taxon>Dikarya</taxon>
        <taxon>Basidiomycota</taxon>
        <taxon>Agaricomycotina</taxon>
        <taxon>Agaricomycetes</taxon>
        <taxon>Sistotremastrales</taxon>
        <taxon>Sistotremastraceae</taxon>
        <taxon>Sistotremastrum</taxon>
    </lineage>
</organism>
<dbReference type="OrthoDB" id="6159439at2759"/>
<evidence type="ECO:0000313" key="6">
    <source>
        <dbReference type="Proteomes" id="UP000076798"/>
    </source>
</evidence>
<feature type="domain" description="Homeobox" evidence="4">
    <location>
        <begin position="26"/>
        <end position="86"/>
    </location>
</feature>
<keyword evidence="6" id="KW-1185">Reference proteome</keyword>
<evidence type="ECO:0000256" key="3">
    <source>
        <dbReference type="SAM" id="MobiDB-lite"/>
    </source>
</evidence>
<dbReference type="InterPro" id="IPR001356">
    <property type="entry name" value="HD"/>
</dbReference>
<dbReference type="Pfam" id="PF00046">
    <property type="entry name" value="Homeodomain"/>
    <property type="match status" value="1"/>
</dbReference>